<gene>
    <name evidence="1" type="ORF">UCREL1_2691</name>
</gene>
<accession>M7TK14</accession>
<proteinExistence type="predicted"/>
<evidence type="ECO:0000313" key="2">
    <source>
        <dbReference type="Proteomes" id="UP000012174"/>
    </source>
</evidence>
<organism evidence="1 2">
    <name type="scientific">Eutypa lata (strain UCR-EL1)</name>
    <name type="common">Grapevine dieback disease fungus</name>
    <name type="synonym">Eutypa armeniacae</name>
    <dbReference type="NCBI Taxonomy" id="1287681"/>
    <lineage>
        <taxon>Eukaryota</taxon>
        <taxon>Fungi</taxon>
        <taxon>Dikarya</taxon>
        <taxon>Ascomycota</taxon>
        <taxon>Pezizomycotina</taxon>
        <taxon>Sordariomycetes</taxon>
        <taxon>Xylariomycetidae</taxon>
        <taxon>Xylariales</taxon>
        <taxon>Diatrypaceae</taxon>
        <taxon>Eutypa</taxon>
    </lineage>
</organism>
<sequence>MVNNIQQTLDLRDYRGSLHRMVGPILGILGTFETLATPVILEILEILEIRHRGPDLGMTSHQDPPYLTINLIHHALMSSLPQRLVHMELILLMPTIHPNDFLQQGPRLMRFPRVNRVHHLCTLMTRPKGNALAYRLLSIICSKRRIELDLERKVHLRLQSLTTPVQDTWTRDPAQSTMECHIMVNREACLTFKR</sequence>
<protein>
    <submittedName>
        <fullName evidence="1">Uncharacterized protein</fullName>
    </submittedName>
</protein>
<reference evidence="2" key="1">
    <citation type="journal article" date="2013" name="Genome Announc.">
        <title>Draft genome sequence of the grapevine dieback fungus Eutypa lata UCR-EL1.</title>
        <authorList>
            <person name="Blanco-Ulate B."/>
            <person name="Rolshausen P.E."/>
            <person name="Cantu D."/>
        </authorList>
    </citation>
    <scope>NUCLEOTIDE SEQUENCE [LARGE SCALE GENOMIC DNA]</scope>
    <source>
        <strain evidence="2">UCR-EL1</strain>
    </source>
</reference>
<dbReference type="EMBL" id="KB705892">
    <property type="protein sequence ID" value="EMR70276.1"/>
    <property type="molecule type" value="Genomic_DNA"/>
</dbReference>
<dbReference type="Proteomes" id="UP000012174">
    <property type="component" value="Unassembled WGS sequence"/>
</dbReference>
<dbReference type="KEGG" id="ela:UCREL1_2691"/>
<name>M7TK14_EUTLA</name>
<keyword evidence="2" id="KW-1185">Reference proteome</keyword>
<dbReference type="AlphaFoldDB" id="M7TK14"/>
<evidence type="ECO:0000313" key="1">
    <source>
        <dbReference type="EMBL" id="EMR70276.1"/>
    </source>
</evidence>
<dbReference type="HOGENOM" id="CLU_1402436_0_0_1"/>